<sequence>MDRSPKAPLNSQEVTTLQTLKQDRPKRELSRCHYDFILKRLIAEGEELTLSQAGQVRLEADKATSGKESAPACALGVSASGRARAAGCGTTPPSTSTPGPPAALLMQWPA</sequence>
<name>A0A512NSN6_9HYPH</name>
<feature type="region of interest" description="Disordered" evidence="1">
    <location>
        <begin position="1"/>
        <end position="25"/>
    </location>
</feature>
<dbReference type="EMBL" id="BKAJ01000278">
    <property type="protein sequence ID" value="GEP61960.1"/>
    <property type="molecule type" value="Genomic_DNA"/>
</dbReference>
<proteinExistence type="predicted"/>
<feature type="compositionally biased region" description="Polar residues" evidence="1">
    <location>
        <begin position="9"/>
        <end position="20"/>
    </location>
</feature>
<keyword evidence="3" id="KW-1185">Reference proteome</keyword>
<feature type="compositionally biased region" description="Low complexity" evidence="1">
    <location>
        <begin position="83"/>
        <end position="97"/>
    </location>
</feature>
<accession>A0A512NSN6</accession>
<reference evidence="2 3" key="1">
    <citation type="submission" date="2019-07" db="EMBL/GenBank/DDBJ databases">
        <title>Whole genome shotgun sequence of Reyranella soli NBRC 108950.</title>
        <authorList>
            <person name="Hosoyama A."/>
            <person name="Uohara A."/>
            <person name="Ohji S."/>
            <person name="Ichikawa N."/>
        </authorList>
    </citation>
    <scope>NUCLEOTIDE SEQUENCE [LARGE SCALE GENOMIC DNA]</scope>
    <source>
        <strain evidence="2 3">NBRC 108950</strain>
    </source>
</reference>
<protein>
    <submittedName>
        <fullName evidence="2">Uncharacterized protein</fullName>
    </submittedName>
</protein>
<evidence type="ECO:0000313" key="2">
    <source>
        <dbReference type="EMBL" id="GEP61960.1"/>
    </source>
</evidence>
<dbReference type="Proteomes" id="UP000321058">
    <property type="component" value="Unassembled WGS sequence"/>
</dbReference>
<organism evidence="2 3">
    <name type="scientific">Reyranella soli</name>
    <dbReference type="NCBI Taxonomy" id="1230389"/>
    <lineage>
        <taxon>Bacteria</taxon>
        <taxon>Pseudomonadati</taxon>
        <taxon>Pseudomonadota</taxon>
        <taxon>Alphaproteobacteria</taxon>
        <taxon>Hyphomicrobiales</taxon>
        <taxon>Reyranellaceae</taxon>
        <taxon>Reyranella</taxon>
    </lineage>
</organism>
<evidence type="ECO:0000256" key="1">
    <source>
        <dbReference type="SAM" id="MobiDB-lite"/>
    </source>
</evidence>
<feature type="region of interest" description="Disordered" evidence="1">
    <location>
        <begin position="83"/>
        <end position="103"/>
    </location>
</feature>
<gene>
    <name evidence="2" type="ORF">RSO01_91260</name>
</gene>
<comment type="caution">
    <text evidence="2">The sequence shown here is derived from an EMBL/GenBank/DDBJ whole genome shotgun (WGS) entry which is preliminary data.</text>
</comment>
<evidence type="ECO:0000313" key="3">
    <source>
        <dbReference type="Proteomes" id="UP000321058"/>
    </source>
</evidence>
<dbReference type="AlphaFoldDB" id="A0A512NSN6"/>